<keyword evidence="2" id="KW-0255">Endonuclease</keyword>
<sequence>MSSLRSVDLSLIDEIMNGGTRGYVLDFSNRTFADFFVREMDVDIDASLYSEDGTSKGKRLQCFLKKVDDATAAKLLSVLWEHREAIRPQGQQEPYPRAAQQLASILARLRGSGLTSTRNVVPAPRVEAIEFDRFRARLLEIRDQSPHQRGYAFEGFLQDLFNAFGMSAREPFRNIGEQIDGSFELAGETYLVEAKWLNRKVGIAELGAFHSKLEQKAQWTRGAFISFQGFTDEGLNAFGRGRRIIGLDGRDLFVAMEQGMSLDRLIALKVRRASETGNVFVPIDQLI</sequence>
<keyword evidence="2" id="KW-0378">Hydrolase</keyword>
<evidence type="ECO:0000259" key="1">
    <source>
        <dbReference type="Pfam" id="PF04471"/>
    </source>
</evidence>
<dbReference type="Gene3D" id="3.40.1350.10">
    <property type="match status" value="1"/>
</dbReference>
<proteinExistence type="predicted"/>
<dbReference type="InterPro" id="IPR007560">
    <property type="entry name" value="Restrct_endonuc_IV_Mrr"/>
</dbReference>
<keyword evidence="3" id="KW-1185">Reference proteome</keyword>
<dbReference type="Proteomes" id="UP001597302">
    <property type="component" value="Unassembled WGS sequence"/>
</dbReference>
<name>A0ABW4DXD0_9RHOB</name>
<dbReference type="InterPro" id="IPR011856">
    <property type="entry name" value="tRNA_endonuc-like_dom_sf"/>
</dbReference>
<organism evidence="2 3">
    <name type="scientific">Paracoccus nototheniae</name>
    <dbReference type="NCBI Taxonomy" id="2489002"/>
    <lineage>
        <taxon>Bacteria</taxon>
        <taxon>Pseudomonadati</taxon>
        <taxon>Pseudomonadota</taxon>
        <taxon>Alphaproteobacteria</taxon>
        <taxon>Rhodobacterales</taxon>
        <taxon>Paracoccaceae</taxon>
        <taxon>Paracoccus</taxon>
    </lineage>
</organism>
<dbReference type="InterPro" id="IPR011335">
    <property type="entry name" value="Restrct_endonuc-II-like"/>
</dbReference>
<dbReference type="GO" id="GO:0016787">
    <property type="term" value="F:hydrolase activity"/>
    <property type="evidence" value="ECO:0007669"/>
    <property type="project" value="UniProtKB-KW"/>
</dbReference>
<evidence type="ECO:0000313" key="3">
    <source>
        <dbReference type="Proteomes" id="UP001597302"/>
    </source>
</evidence>
<feature type="domain" description="Restriction endonuclease type IV Mrr" evidence="1">
    <location>
        <begin position="150"/>
        <end position="253"/>
    </location>
</feature>
<accession>A0ABW4DXD0</accession>
<keyword evidence="2" id="KW-0540">Nuclease</keyword>
<comment type="caution">
    <text evidence="2">The sequence shown here is derived from an EMBL/GenBank/DDBJ whole genome shotgun (WGS) entry which is preliminary data.</text>
</comment>
<dbReference type="SUPFAM" id="SSF52980">
    <property type="entry name" value="Restriction endonuclease-like"/>
    <property type="match status" value="1"/>
</dbReference>
<dbReference type="GO" id="GO:0004519">
    <property type="term" value="F:endonuclease activity"/>
    <property type="evidence" value="ECO:0007669"/>
    <property type="project" value="UniProtKB-KW"/>
</dbReference>
<reference evidence="3" key="1">
    <citation type="journal article" date="2019" name="Int. J. Syst. Evol. Microbiol.">
        <title>The Global Catalogue of Microorganisms (GCM) 10K type strain sequencing project: providing services to taxonomists for standard genome sequencing and annotation.</title>
        <authorList>
            <consortium name="The Broad Institute Genomics Platform"/>
            <consortium name="The Broad Institute Genome Sequencing Center for Infectious Disease"/>
            <person name="Wu L."/>
            <person name="Ma J."/>
        </authorList>
    </citation>
    <scope>NUCLEOTIDE SEQUENCE [LARGE SCALE GENOMIC DNA]</scope>
    <source>
        <strain evidence="3">CCM 8875</strain>
    </source>
</reference>
<dbReference type="Pfam" id="PF04471">
    <property type="entry name" value="Mrr_cat"/>
    <property type="match status" value="1"/>
</dbReference>
<protein>
    <submittedName>
        <fullName evidence="2">Restriction endonuclease</fullName>
        <ecNumber evidence="2">3.1.21.-</ecNumber>
    </submittedName>
</protein>
<dbReference type="RefSeq" id="WP_131573401.1">
    <property type="nucleotide sequence ID" value="NZ_CBCSAJ010000025.1"/>
</dbReference>
<dbReference type="EMBL" id="JBHTOQ010000016">
    <property type="protein sequence ID" value="MFD1480981.1"/>
    <property type="molecule type" value="Genomic_DNA"/>
</dbReference>
<evidence type="ECO:0000313" key="2">
    <source>
        <dbReference type="EMBL" id="MFD1480981.1"/>
    </source>
</evidence>
<dbReference type="EC" id="3.1.21.-" evidence="2"/>
<gene>
    <name evidence="2" type="ORF">ACFQ5P_06715</name>
</gene>